<dbReference type="SUPFAM" id="SSF46689">
    <property type="entry name" value="Homeodomain-like"/>
    <property type="match status" value="2"/>
</dbReference>
<evidence type="ECO:0000259" key="6">
    <source>
        <dbReference type="PROSITE" id="PS50110"/>
    </source>
</evidence>
<accession>A0ABX1Z8T9</accession>
<evidence type="ECO:0000256" key="2">
    <source>
        <dbReference type="ARBA" id="ARBA00023125"/>
    </source>
</evidence>
<dbReference type="Pfam" id="PF00072">
    <property type="entry name" value="Response_reg"/>
    <property type="match status" value="1"/>
</dbReference>
<keyword evidence="1" id="KW-0805">Transcription regulation</keyword>
<keyword evidence="4" id="KW-0597">Phosphoprotein</keyword>
<feature type="domain" description="HTH araC/xylS-type" evidence="5">
    <location>
        <begin position="166"/>
        <end position="264"/>
    </location>
</feature>
<feature type="modified residue" description="4-aspartylphosphate" evidence="4">
    <location>
        <position position="65"/>
    </location>
</feature>
<dbReference type="Pfam" id="PF12833">
    <property type="entry name" value="HTH_18"/>
    <property type="match status" value="1"/>
</dbReference>
<dbReference type="SMART" id="SM00342">
    <property type="entry name" value="HTH_ARAC"/>
    <property type="match status" value="1"/>
</dbReference>
<dbReference type="PROSITE" id="PS01124">
    <property type="entry name" value="HTH_ARAC_FAMILY_2"/>
    <property type="match status" value="1"/>
</dbReference>
<dbReference type="Gene3D" id="1.10.10.60">
    <property type="entry name" value="Homeodomain-like"/>
    <property type="match status" value="2"/>
</dbReference>
<reference evidence="7 8" key="1">
    <citation type="submission" date="2019-10" db="EMBL/GenBank/DDBJ databases">
        <title>Description of Paenibacillus choica sp. nov.</title>
        <authorList>
            <person name="Carlier A."/>
            <person name="Qi S."/>
        </authorList>
    </citation>
    <scope>NUCLEOTIDE SEQUENCE [LARGE SCALE GENOMIC DNA]</scope>
    <source>
        <strain evidence="7 8">LMG 31460</strain>
    </source>
</reference>
<evidence type="ECO:0000256" key="4">
    <source>
        <dbReference type="PROSITE-ProRule" id="PRU00169"/>
    </source>
</evidence>
<dbReference type="SUPFAM" id="SSF52172">
    <property type="entry name" value="CheY-like"/>
    <property type="match status" value="1"/>
</dbReference>
<evidence type="ECO:0000313" key="8">
    <source>
        <dbReference type="Proteomes" id="UP000658690"/>
    </source>
</evidence>
<protein>
    <submittedName>
        <fullName evidence="7">AraC family transcriptional regulator</fullName>
    </submittedName>
</protein>
<dbReference type="PROSITE" id="PS50110">
    <property type="entry name" value="RESPONSE_REGULATORY"/>
    <property type="match status" value="1"/>
</dbReference>
<proteinExistence type="predicted"/>
<evidence type="ECO:0000256" key="1">
    <source>
        <dbReference type="ARBA" id="ARBA00023015"/>
    </source>
</evidence>
<dbReference type="PANTHER" id="PTHR43280:SF2">
    <property type="entry name" value="HTH-TYPE TRANSCRIPTIONAL REGULATOR EXSA"/>
    <property type="match status" value="1"/>
</dbReference>
<organism evidence="7 8">
    <name type="scientific">Paenibacillus germinis</name>
    <dbReference type="NCBI Taxonomy" id="2654979"/>
    <lineage>
        <taxon>Bacteria</taxon>
        <taxon>Bacillati</taxon>
        <taxon>Bacillota</taxon>
        <taxon>Bacilli</taxon>
        <taxon>Bacillales</taxon>
        <taxon>Paenibacillaceae</taxon>
        <taxon>Paenibacillus</taxon>
    </lineage>
</organism>
<keyword evidence="3" id="KW-0804">Transcription</keyword>
<dbReference type="InterPro" id="IPR001789">
    <property type="entry name" value="Sig_transdc_resp-reg_receiver"/>
</dbReference>
<dbReference type="CDD" id="cd17536">
    <property type="entry name" value="REC_YesN-like"/>
    <property type="match status" value="1"/>
</dbReference>
<name>A0ABX1Z8T9_9BACL</name>
<dbReference type="Gene3D" id="3.40.50.2300">
    <property type="match status" value="1"/>
</dbReference>
<evidence type="ECO:0000256" key="3">
    <source>
        <dbReference type="ARBA" id="ARBA00023163"/>
    </source>
</evidence>
<dbReference type="PANTHER" id="PTHR43280">
    <property type="entry name" value="ARAC-FAMILY TRANSCRIPTIONAL REGULATOR"/>
    <property type="match status" value="1"/>
</dbReference>
<dbReference type="InterPro" id="IPR018060">
    <property type="entry name" value="HTH_AraC"/>
</dbReference>
<evidence type="ECO:0000313" key="7">
    <source>
        <dbReference type="EMBL" id="NOU88686.1"/>
    </source>
</evidence>
<keyword evidence="2" id="KW-0238">DNA-binding</keyword>
<keyword evidence="8" id="KW-1185">Reference proteome</keyword>
<dbReference type="InterPro" id="IPR009057">
    <property type="entry name" value="Homeodomain-like_sf"/>
</dbReference>
<dbReference type="SMART" id="SM00448">
    <property type="entry name" value="REC"/>
    <property type="match status" value="1"/>
</dbReference>
<dbReference type="EMBL" id="WHOC01000133">
    <property type="protein sequence ID" value="NOU88686.1"/>
    <property type="molecule type" value="Genomic_DNA"/>
</dbReference>
<feature type="domain" description="Response regulatory" evidence="6">
    <location>
        <begin position="13"/>
        <end position="131"/>
    </location>
</feature>
<dbReference type="InterPro" id="IPR011006">
    <property type="entry name" value="CheY-like_superfamily"/>
</dbReference>
<sequence length="270" mass="31147">MKRRILRYMTPYKVMIVEDEKPAREVYKQMIAEESGLFELVGEAPNGEKGLQLCKAYKPHFLVTDLTMPVMGGIEMMMELAKLEREMPLMVILSCHRDFHYAQKAIELGASSYLLKEDCLAHDSLLADTLKQLIAKLNGRSYDAVNMDEHSSISEYPPGHQNSAMETVIRQLQADLSKSYRMEQVASQVGYSMPYFSTMFKKTTGRTFTQYIMELRINKAKQMISTTNLRTNEIAERVGLENYRHFNKIFKRIVGMNPSDYRQSSKHNES</sequence>
<comment type="caution">
    <text evidence="7">The sequence shown here is derived from an EMBL/GenBank/DDBJ whole genome shotgun (WGS) entry which is preliminary data.</text>
</comment>
<gene>
    <name evidence="7" type="ORF">GC102_23470</name>
</gene>
<evidence type="ECO:0000259" key="5">
    <source>
        <dbReference type="PROSITE" id="PS01124"/>
    </source>
</evidence>
<dbReference type="Proteomes" id="UP000658690">
    <property type="component" value="Unassembled WGS sequence"/>
</dbReference>